<name>A0A383F1R5_9ZZZZ</name>
<feature type="region of interest" description="Disordered" evidence="1">
    <location>
        <begin position="73"/>
        <end position="93"/>
    </location>
</feature>
<sequence length="155" mass="18044">MKFSRKKIITVLQLIILNQFAVAEPIMIDKFEMNQQEQETFVNSLIYSIKEHPIFLQTLTILETSKASLDISKSSNKPQIQLQANSRNSLKQKFEDPLSALTESTKDEHRADSSLILQQSIFDKAIKEEINKQEYMLKADYFDKQQRISELTLEM</sequence>
<accession>A0A383F1R5</accession>
<feature type="compositionally biased region" description="Polar residues" evidence="1">
    <location>
        <begin position="73"/>
        <end position="91"/>
    </location>
</feature>
<evidence type="ECO:0000313" key="2">
    <source>
        <dbReference type="EMBL" id="SVE62440.1"/>
    </source>
</evidence>
<dbReference type="AlphaFoldDB" id="A0A383F1R5"/>
<reference evidence="2" key="1">
    <citation type="submission" date="2018-05" db="EMBL/GenBank/DDBJ databases">
        <authorList>
            <person name="Lanie J.A."/>
            <person name="Ng W.-L."/>
            <person name="Kazmierczak K.M."/>
            <person name="Andrzejewski T.M."/>
            <person name="Davidsen T.M."/>
            <person name="Wayne K.J."/>
            <person name="Tettelin H."/>
            <person name="Glass J.I."/>
            <person name="Rusch D."/>
            <person name="Podicherti R."/>
            <person name="Tsui H.-C.T."/>
            <person name="Winkler M.E."/>
        </authorList>
    </citation>
    <scope>NUCLEOTIDE SEQUENCE</scope>
</reference>
<gene>
    <name evidence="2" type="ORF">METZ01_LOCUS515294</name>
</gene>
<evidence type="ECO:0008006" key="3">
    <source>
        <dbReference type="Google" id="ProtNLM"/>
    </source>
</evidence>
<protein>
    <recommendedName>
        <fullName evidence="3">TolC family protein</fullName>
    </recommendedName>
</protein>
<dbReference type="EMBL" id="UINC01230347">
    <property type="protein sequence ID" value="SVE62440.1"/>
    <property type="molecule type" value="Genomic_DNA"/>
</dbReference>
<organism evidence="2">
    <name type="scientific">marine metagenome</name>
    <dbReference type="NCBI Taxonomy" id="408172"/>
    <lineage>
        <taxon>unclassified sequences</taxon>
        <taxon>metagenomes</taxon>
        <taxon>ecological metagenomes</taxon>
    </lineage>
</organism>
<feature type="non-terminal residue" evidence="2">
    <location>
        <position position="155"/>
    </location>
</feature>
<evidence type="ECO:0000256" key="1">
    <source>
        <dbReference type="SAM" id="MobiDB-lite"/>
    </source>
</evidence>
<proteinExistence type="predicted"/>